<evidence type="ECO:0000313" key="12">
    <source>
        <dbReference type="EMBL" id="CCC05622.1"/>
    </source>
</evidence>
<keyword evidence="13" id="KW-1185">Reference proteome</keyword>
<proteinExistence type="inferred from homology"/>
<keyword evidence="6" id="KW-0479">Metal-binding</keyword>
<keyword evidence="4" id="KW-0575">Peroxidase</keyword>
<dbReference type="InterPro" id="IPR043156">
    <property type="entry name" value="Catalase_clade2_helical"/>
</dbReference>
<dbReference type="GO" id="GO:0006979">
    <property type="term" value="P:response to oxidative stress"/>
    <property type="evidence" value="ECO:0007669"/>
    <property type="project" value="InterPro"/>
</dbReference>
<dbReference type="GO" id="GO:0042744">
    <property type="term" value="P:hydrogen peroxide catabolic process"/>
    <property type="evidence" value="ECO:0007669"/>
    <property type="project" value="UniProtKB-KW"/>
</dbReference>
<dbReference type="GO" id="GO:0046872">
    <property type="term" value="F:metal ion binding"/>
    <property type="evidence" value="ECO:0007669"/>
    <property type="project" value="UniProtKB-KW"/>
</dbReference>
<sequence>MEADRGYPQAATAHDTFWDFISLMPESTHMVMWAMSDRTLPRTFANMEGFGVHTFRFINAEGKSTFVKFHWKPKAGLASTIWDETVKIAGADPDFQRRDLFERIDRGDFPEWELGVQLFDEEFANSQPYDVLDATKIIPEEVLPVRIVGRMVLDRYPDNFFAETEQAAFVPSHVVPGISFSNDPLLQGRLFSYTDTQLSRLGSVNFHQLPINSAKGRAAAAGCPFLNQQRDGHMQMAVPKGRANYEPNSLAKAGEEAGAREDPEKGYKTFPSEEQGQKLRIPPESFADHYSQARLFFRSMDPAEQAHIASALVFELSKVSLEHIRTAMLANLRNVDEGLAGRVADGLAMDLPEASPTAAPVLDMDVSPALRIIRGPLEKHTLEGRTVGILIADGTDAGANAHDNFWDFASLTPEAWHMIMWIMSDRTIPRSFRTMEGFGVHSFRLVNAEGRSTFVKFHWKPRQGLQSVLWNEAVKISGADPDYHRRDLWEAIESGDFPQWDLGVQLFDQETADKLPFDHLDSTKLIPEEDVPVRIVGTLTLNRNVDNFFAETEQVAYCTQNIVPGIDFSDDPLLHGRNFSYLDTQLKRLGSPNFTHLPINAPRCPVMNFQQDGHMAMRNPKGRVNYEPNSWGAEGGPRENPEIGFTSFPAEVQGTKQRVRSETFADHYSQARQFYLSQQPIEQKHIGDALVFELSKVERVDIRARAVSHLRNIDEDLAATVADGLGLDLPDAAKAAKPTLDLPTSSALSIVANGPANFAGRKMGLLLTDGSSAELFNALTKALEAEGAVWEVVAPKIGGVTLDDGTKVAAKQKIDGGPSVLFDAVAVLPSEEGVAMLAKDAASKDFVADAFGHCKFIGYTDAAATLFDASRVPELDDGFVALSKSKDVKAFVTTCRDLRFWAREMKVDLDAAA</sequence>
<dbReference type="PROSITE" id="PS00437">
    <property type="entry name" value="CATALASE_1"/>
    <property type="match status" value="2"/>
</dbReference>
<evidence type="ECO:0000259" key="11">
    <source>
        <dbReference type="SMART" id="SM01060"/>
    </source>
</evidence>
<dbReference type="Gene3D" id="3.40.50.880">
    <property type="match status" value="1"/>
</dbReference>
<dbReference type="InterPro" id="IPR020835">
    <property type="entry name" value="Catalase_sf"/>
</dbReference>
<feature type="compositionally biased region" description="Basic and acidic residues" evidence="10">
    <location>
        <begin position="254"/>
        <end position="267"/>
    </location>
</feature>
<name>F7WCI0_SORMK</name>
<dbReference type="Pfam" id="PF06628">
    <property type="entry name" value="Catalase-rel"/>
    <property type="match status" value="2"/>
</dbReference>
<reference evidence="12 13" key="1">
    <citation type="journal article" date="2010" name="PLoS Genet.">
        <title>De novo assembly of a 40 Mb eukaryotic genome from short sequence reads: Sordaria macrospora, a model organism for fungal morphogenesis.</title>
        <authorList>
            <person name="Nowrousian M."/>
            <person name="Stajich J."/>
            <person name="Chu M."/>
            <person name="Engh I."/>
            <person name="Espagne E."/>
            <person name="Halliday K."/>
            <person name="Kamerewerd J."/>
            <person name="Kempken F."/>
            <person name="Knab B."/>
            <person name="Kuo H.C."/>
            <person name="Osiewacz H.D."/>
            <person name="Poeggeler S."/>
            <person name="Read N."/>
            <person name="Seiler S."/>
            <person name="Smith K."/>
            <person name="Zickler D."/>
            <person name="Kueck U."/>
            <person name="Freitag M."/>
        </authorList>
    </citation>
    <scope>NUCLEOTIDE SEQUENCE [LARGE SCALE GENOMIC DNA]</scope>
    <source>
        <strain evidence="13">ATCC MYA-333 / DSM 997 / K(L3346) / K-hell</strain>
        <tissue evidence="12">Mycelium</tissue>
    </source>
</reference>
<dbReference type="PRINTS" id="PR00067">
    <property type="entry name" value="CATALASE"/>
</dbReference>
<evidence type="ECO:0000256" key="1">
    <source>
        <dbReference type="ARBA" id="ARBA00001971"/>
    </source>
</evidence>
<dbReference type="VEuPathDB" id="FungiDB:SMAC_04557"/>
<evidence type="ECO:0000256" key="10">
    <source>
        <dbReference type="SAM" id="MobiDB-lite"/>
    </source>
</evidence>
<dbReference type="SUPFAM" id="SSF52317">
    <property type="entry name" value="Class I glutamine amidotransferase-like"/>
    <property type="match status" value="1"/>
</dbReference>
<feature type="domain" description="Catalase core" evidence="11">
    <location>
        <begin position="1"/>
        <end position="254"/>
    </location>
</feature>
<dbReference type="CDD" id="cd03132">
    <property type="entry name" value="GATase1_catalase"/>
    <property type="match status" value="1"/>
</dbReference>
<evidence type="ECO:0000256" key="9">
    <source>
        <dbReference type="ARBA" id="ARBA00023324"/>
    </source>
</evidence>
<evidence type="ECO:0000256" key="7">
    <source>
        <dbReference type="ARBA" id="ARBA00023002"/>
    </source>
</evidence>
<dbReference type="PROSITE" id="PS51402">
    <property type="entry name" value="CATALASE_3"/>
    <property type="match status" value="2"/>
</dbReference>
<organism evidence="12 13">
    <name type="scientific">Sordaria macrospora (strain ATCC MYA-333 / DSM 997 / K(L3346) / K-hell)</name>
    <dbReference type="NCBI Taxonomy" id="771870"/>
    <lineage>
        <taxon>Eukaryota</taxon>
        <taxon>Fungi</taxon>
        <taxon>Dikarya</taxon>
        <taxon>Ascomycota</taxon>
        <taxon>Pezizomycotina</taxon>
        <taxon>Sordariomycetes</taxon>
        <taxon>Sordariomycetidae</taxon>
        <taxon>Sordariales</taxon>
        <taxon>Sordariaceae</taxon>
        <taxon>Sordaria</taxon>
    </lineage>
</organism>
<dbReference type="PANTHER" id="PTHR42821">
    <property type="entry name" value="CATALASE"/>
    <property type="match status" value="1"/>
</dbReference>
<evidence type="ECO:0000256" key="5">
    <source>
        <dbReference type="ARBA" id="ARBA00022617"/>
    </source>
</evidence>
<keyword evidence="8" id="KW-0408">Iron</keyword>
<dbReference type="AlphaFoldDB" id="F7WCI0"/>
<accession>F7WCI0</accession>
<dbReference type="SMART" id="SM01060">
    <property type="entry name" value="Catalase"/>
    <property type="match status" value="2"/>
</dbReference>
<evidence type="ECO:0000313" key="13">
    <source>
        <dbReference type="Proteomes" id="UP000001881"/>
    </source>
</evidence>
<dbReference type="EMBL" id="CABT02000135">
    <property type="protein sequence ID" value="CCC05622.1"/>
    <property type="molecule type" value="Genomic_DNA"/>
</dbReference>
<dbReference type="InterPro" id="IPR011614">
    <property type="entry name" value="Catalase_core"/>
</dbReference>
<dbReference type="InterPro" id="IPR041399">
    <property type="entry name" value="Catalase_large_C"/>
</dbReference>
<dbReference type="Proteomes" id="UP000001881">
    <property type="component" value="Unassembled WGS sequence"/>
</dbReference>
<dbReference type="STRING" id="771870.F7WCI0"/>
<dbReference type="Pfam" id="PF00199">
    <property type="entry name" value="Catalase"/>
    <property type="match status" value="2"/>
</dbReference>
<dbReference type="InterPro" id="IPR029062">
    <property type="entry name" value="Class_I_gatase-like"/>
</dbReference>
<feature type="domain" description="Catalase core" evidence="11">
    <location>
        <begin position="342"/>
        <end position="635"/>
    </location>
</feature>
<evidence type="ECO:0000256" key="6">
    <source>
        <dbReference type="ARBA" id="ARBA00022723"/>
    </source>
</evidence>
<dbReference type="PANTHER" id="PTHR42821:SF1">
    <property type="entry name" value="CATALASE-B"/>
    <property type="match status" value="1"/>
</dbReference>
<dbReference type="InterPro" id="IPR018028">
    <property type="entry name" value="Catalase"/>
</dbReference>
<feature type="region of interest" description="Disordered" evidence="10">
    <location>
        <begin position="254"/>
        <end position="275"/>
    </location>
</feature>
<dbReference type="InterPro" id="IPR010582">
    <property type="entry name" value="Catalase_immune_responsive"/>
</dbReference>
<evidence type="ECO:0000256" key="8">
    <source>
        <dbReference type="ARBA" id="ARBA00023004"/>
    </source>
</evidence>
<dbReference type="InParanoid" id="F7WCI0"/>
<dbReference type="GO" id="GO:0004096">
    <property type="term" value="F:catalase activity"/>
    <property type="evidence" value="ECO:0007669"/>
    <property type="project" value="UniProtKB-EC"/>
</dbReference>
<comment type="similarity">
    <text evidence="2">Belongs to the catalase family.</text>
</comment>
<dbReference type="GO" id="GO:0005829">
    <property type="term" value="C:cytosol"/>
    <property type="evidence" value="ECO:0007669"/>
    <property type="project" value="TreeGrafter"/>
</dbReference>
<evidence type="ECO:0000256" key="4">
    <source>
        <dbReference type="ARBA" id="ARBA00022559"/>
    </source>
</evidence>
<dbReference type="eggNOG" id="KOG0047">
    <property type="taxonomic scope" value="Eukaryota"/>
</dbReference>
<comment type="caution">
    <text evidence="12">The sequence shown here is derived from an EMBL/GenBank/DDBJ whole genome shotgun (WGS) entry which is preliminary data.</text>
</comment>
<dbReference type="GO" id="GO:0020037">
    <property type="term" value="F:heme binding"/>
    <property type="evidence" value="ECO:0007669"/>
    <property type="project" value="InterPro"/>
</dbReference>
<dbReference type="InterPro" id="IPR024712">
    <property type="entry name" value="Catalase_clade2"/>
</dbReference>
<comment type="cofactor">
    <cofactor evidence="1">
        <name>heme</name>
        <dbReference type="ChEBI" id="CHEBI:30413"/>
    </cofactor>
</comment>
<dbReference type="SUPFAM" id="SSF56634">
    <property type="entry name" value="Heme-dependent catalase-like"/>
    <property type="match status" value="2"/>
</dbReference>
<dbReference type="Pfam" id="PF18011">
    <property type="entry name" value="Catalase_C"/>
    <property type="match status" value="1"/>
</dbReference>
<evidence type="ECO:0000256" key="3">
    <source>
        <dbReference type="ARBA" id="ARBA00012314"/>
    </source>
</evidence>
<protein>
    <recommendedName>
        <fullName evidence="3">catalase</fullName>
        <ecNumber evidence="3">1.11.1.6</ecNumber>
    </recommendedName>
</protein>
<dbReference type="InterPro" id="IPR002226">
    <property type="entry name" value="Catalase_haem_BS"/>
</dbReference>
<keyword evidence="5" id="KW-0349">Heme</keyword>
<dbReference type="Gene3D" id="1.20.1370.20">
    <property type="match status" value="2"/>
</dbReference>
<dbReference type="Gene3D" id="2.40.180.10">
    <property type="entry name" value="Catalase core domain"/>
    <property type="match status" value="2"/>
</dbReference>
<dbReference type="EC" id="1.11.1.6" evidence="3"/>
<dbReference type="HOGENOM" id="CLU_318620_0_0_1"/>
<keyword evidence="9" id="KW-0376">Hydrogen peroxide</keyword>
<evidence type="ECO:0000256" key="2">
    <source>
        <dbReference type="ARBA" id="ARBA00005329"/>
    </source>
</evidence>
<keyword evidence="7" id="KW-0560">Oxidoreductase</keyword>
<gene>
    <name evidence="12" type="ORF">SMAC_09648</name>
</gene>